<organism evidence="4 5">
    <name type="scientific">Dyadobacter koreensis</name>
    <dbReference type="NCBI Taxonomy" id="408657"/>
    <lineage>
        <taxon>Bacteria</taxon>
        <taxon>Pseudomonadati</taxon>
        <taxon>Bacteroidota</taxon>
        <taxon>Cytophagia</taxon>
        <taxon>Cytophagales</taxon>
        <taxon>Spirosomataceae</taxon>
        <taxon>Dyadobacter</taxon>
    </lineage>
</organism>
<keyword evidence="4" id="KW-0378">Hydrolase</keyword>
<dbReference type="AlphaFoldDB" id="A0A1H6YM43"/>
<keyword evidence="2 3" id="KW-0479">Metal-binding</keyword>
<dbReference type="STRING" id="408657.SAMN04487995_4630"/>
<feature type="binding site" evidence="3">
    <location>
        <position position="271"/>
    </location>
    <ligand>
        <name>a divalent metal cation</name>
        <dbReference type="ChEBI" id="CHEBI:60240"/>
        <label>1</label>
    </ligand>
</feature>
<dbReference type="InterPro" id="IPR002678">
    <property type="entry name" value="DUF34/NIF3"/>
</dbReference>
<dbReference type="Gene3D" id="3.40.1390.30">
    <property type="entry name" value="NIF3 (NGG1p interacting factor 3)-like"/>
    <property type="match status" value="1"/>
</dbReference>
<evidence type="ECO:0000313" key="5">
    <source>
        <dbReference type="Proteomes" id="UP000199532"/>
    </source>
</evidence>
<gene>
    <name evidence="4" type="ORF">SAMN04487995_4630</name>
</gene>
<comment type="similarity">
    <text evidence="1">Belongs to the GTP cyclohydrolase I type 2/NIF3 family.</text>
</comment>
<name>A0A1H6YM43_9BACT</name>
<reference evidence="4 5" key="1">
    <citation type="submission" date="2016-10" db="EMBL/GenBank/DDBJ databases">
        <authorList>
            <person name="de Groot N.N."/>
        </authorList>
    </citation>
    <scope>NUCLEOTIDE SEQUENCE [LARGE SCALE GENOMIC DNA]</scope>
    <source>
        <strain evidence="4 5">DSM 19938</strain>
    </source>
</reference>
<proteinExistence type="inferred from homology"/>
<dbReference type="Pfam" id="PF01784">
    <property type="entry name" value="DUF34_NIF3"/>
    <property type="match status" value="1"/>
</dbReference>
<evidence type="ECO:0000313" key="4">
    <source>
        <dbReference type="EMBL" id="SEJ42339.1"/>
    </source>
</evidence>
<feature type="binding site" evidence="3">
    <location>
        <position position="110"/>
    </location>
    <ligand>
        <name>a divalent metal cation</name>
        <dbReference type="ChEBI" id="CHEBI:60240"/>
        <label>1</label>
    </ligand>
</feature>
<dbReference type="GO" id="GO:0005737">
    <property type="term" value="C:cytoplasm"/>
    <property type="evidence" value="ECO:0007669"/>
    <property type="project" value="TreeGrafter"/>
</dbReference>
<dbReference type="GO" id="GO:0016787">
    <property type="term" value="F:hydrolase activity"/>
    <property type="evidence" value="ECO:0007669"/>
    <property type="project" value="UniProtKB-KW"/>
</dbReference>
<dbReference type="PANTHER" id="PTHR13799">
    <property type="entry name" value="NGG1 INTERACTING FACTOR 3"/>
    <property type="match status" value="1"/>
</dbReference>
<protein>
    <submittedName>
        <fullName evidence="4">Putative GTP cyclohydrolase 1 type 2, NIF3 family</fullName>
    </submittedName>
</protein>
<evidence type="ECO:0000256" key="1">
    <source>
        <dbReference type="ARBA" id="ARBA00006964"/>
    </source>
</evidence>
<dbReference type="Proteomes" id="UP000199532">
    <property type="component" value="Unassembled WGS sequence"/>
</dbReference>
<evidence type="ECO:0000256" key="2">
    <source>
        <dbReference type="ARBA" id="ARBA00022723"/>
    </source>
</evidence>
<feature type="binding site" evidence="3">
    <location>
        <position position="275"/>
    </location>
    <ligand>
        <name>a divalent metal cation</name>
        <dbReference type="ChEBI" id="CHEBI:60240"/>
        <label>1</label>
    </ligand>
</feature>
<sequence>MNKSSFPESPDINRRKFIGNSIRSAGALTMLGLSSYTSAERASVNRSYTVQDIMNLILNEGNLSPLKETVDTLKFGNPDQVVTGIITTMFPTVPIIEEAARLKANFIIAHEPSFYNHNDHADWVKNNSVLKEKHALLAKHKIAIWRFHDYCHSLKPDAISYGVAKKANWLSYYKTGQVTLTIPTISFSDLTSHLQKKLKISHLRTIGNPDQSCQKIALLPGAWGGQRQVGTAETERPDVLIVGESPEWETVEYIRDARAFGRKISLIVLGHAVSEEPGMEWFTEWFQPKLPEIKITHIASKDPFTWV</sequence>
<dbReference type="PANTHER" id="PTHR13799:SF14">
    <property type="entry name" value="GTP CYCLOHYDROLASE 1 TYPE 2 HOMOLOG"/>
    <property type="match status" value="1"/>
</dbReference>
<dbReference type="RefSeq" id="WP_229209739.1">
    <property type="nucleotide sequence ID" value="NZ_FNXY01000007.1"/>
</dbReference>
<dbReference type="InterPro" id="IPR036069">
    <property type="entry name" value="DUF34/NIF3_sf"/>
</dbReference>
<accession>A0A1H6YM43</accession>
<evidence type="ECO:0000256" key="3">
    <source>
        <dbReference type="PIRSR" id="PIRSR602678-1"/>
    </source>
</evidence>
<dbReference type="GO" id="GO:0046872">
    <property type="term" value="F:metal ion binding"/>
    <property type="evidence" value="ECO:0007669"/>
    <property type="project" value="UniProtKB-KW"/>
</dbReference>
<dbReference type="SUPFAM" id="SSF102705">
    <property type="entry name" value="NIF3 (NGG1p interacting factor 3)-like"/>
    <property type="match status" value="1"/>
</dbReference>
<dbReference type="EMBL" id="FNXY01000007">
    <property type="protein sequence ID" value="SEJ42339.1"/>
    <property type="molecule type" value="Genomic_DNA"/>
</dbReference>
<keyword evidence="5" id="KW-1185">Reference proteome</keyword>